<feature type="domain" description="GMPS ATP-PPase" evidence="11">
    <location>
        <begin position="196"/>
        <end position="386"/>
    </location>
</feature>
<keyword evidence="3 9" id="KW-0436">Ligase</keyword>
<dbReference type="GO" id="GO:0003921">
    <property type="term" value="F:GMP synthase activity"/>
    <property type="evidence" value="ECO:0007669"/>
    <property type="project" value="InterPro"/>
</dbReference>
<dbReference type="Gene3D" id="3.40.50.880">
    <property type="match status" value="1"/>
</dbReference>
<dbReference type="EMBL" id="QNRX01000021">
    <property type="protein sequence ID" value="RBP58727.1"/>
    <property type="molecule type" value="Genomic_DNA"/>
</dbReference>
<keyword evidence="7 9" id="KW-0067">ATP-binding</keyword>
<dbReference type="UniPathway" id="UPA00189">
    <property type="reaction ID" value="UER00296"/>
</dbReference>
<evidence type="ECO:0000259" key="11">
    <source>
        <dbReference type="PROSITE" id="PS51553"/>
    </source>
</evidence>
<evidence type="ECO:0000313" key="12">
    <source>
        <dbReference type="EMBL" id="RBP58727.1"/>
    </source>
</evidence>
<dbReference type="InterPro" id="IPR004739">
    <property type="entry name" value="GMP_synth_GATase"/>
</dbReference>
<dbReference type="Pfam" id="PF00958">
    <property type="entry name" value="GMP_synt_C"/>
    <property type="match status" value="1"/>
</dbReference>
<comment type="catalytic activity">
    <reaction evidence="9">
        <text>XMP + L-glutamine + ATP + H2O = GMP + L-glutamate + AMP + diphosphate + 2 H(+)</text>
        <dbReference type="Rhea" id="RHEA:11680"/>
        <dbReference type="ChEBI" id="CHEBI:15377"/>
        <dbReference type="ChEBI" id="CHEBI:15378"/>
        <dbReference type="ChEBI" id="CHEBI:29985"/>
        <dbReference type="ChEBI" id="CHEBI:30616"/>
        <dbReference type="ChEBI" id="CHEBI:33019"/>
        <dbReference type="ChEBI" id="CHEBI:57464"/>
        <dbReference type="ChEBI" id="CHEBI:58115"/>
        <dbReference type="ChEBI" id="CHEBI:58359"/>
        <dbReference type="ChEBI" id="CHEBI:456215"/>
        <dbReference type="EC" id="6.3.5.2"/>
    </reaction>
</comment>
<dbReference type="Pfam" id="PF02540">
    <property type="entry name" value="NAD_synthase"/>
    <property type="match status" value="1"/>
</dbReference>
<dbReference type="NCBIfam" id="NF000848">
    <property type="entry name" value="PRK00074.1"/>
    <property type="match status" value="1"/>
</dbReference>
<evidence type="ECO:0000256" key="6">
    <source>
        <dbReference type="ARBA" id="ARBA00022755"/>
    </source>
</evidence>
<feature type="active site" description="Nucleophile" evidence="9">
    <location>
        <position position="82"/>
    </location>
</feature>
<reference evidence="12 13" key="1">
    <citation type="submission" date="2018-06" db="EMBL/GenBank/DDBJ databases">
        <title>Genomic Encyclopedia of Type Strains, Phase IV (KMG-IV): sequencing the most valuable type-strain genomes for metagenomic binning, comparative biology and taxonomic classification.</title>
        <authorList>
            <person name="Goeker M."/>
        </authorList>
    </citation>
    <scope>NUCLEOTIDE SEQUENCE [LARGE SCALE GENOMIC DNA]</scope>
    <source>
        <strain evidence="12 13">DSM 22112</strain>
    </source>
</reference>
<accession>A0A366I0B9</accession>
<evidence type="ECO:0000256" key="3">
    <source>
        <dbReference type="ARBA" id="ARBA00022598"/>
    </source>
</evidence>
<dbReference type="PANTHER" id="PTHR11922">
    <property type="entry name" value="GMP SYNTHASE-RELATED"/>
    <property type="match status" value="1"/>
</dbReference>
<dbReference type="PROSITE" id="PS51553">
    <property type="entry name" value="GMPS_ATP_PPASE"/>
    <property type="match status" value="1"/>
</dbReference>
<keyword evidence="6 9" id="KW-0658">Purine biosynthesis</keyword>
<dbReference type="FunFam" id="3.40.50.620:FF:000001">
    <property type="entry name" value="GMP synthase [glutamine-hydrolyzing]"/>
    <property type="match status" value="1"/>
</dbReference>
<dbReference type="EC" id="6.3.5.2" evidence="9"/>
<gene>
    <name evidence="9" type="primary">guaA</name>
    <name evidence="12" type="ORF">DES36_12110</name>
</gene>
<organism evidence="12 13">
    <name type="scientific">Alkalibaculum bacchi</name>
    <dbReference type="NCBI Taxonomy" id="645887"/>
    <lineage>
        <taxon>Bacteria</taxon>
        <taxon>Bacillati</taxon>
        <taxon>Bacillota</taxon>
        <taxon>Clostridia</taxon>
        <taxon>Eubacteriales</taxon>
        <taxon>Eubacteriaceae</taxon>
        <taxon>Alkalibaculum</taxon>
    </lineage>
</organism>
<evidence type="ECO:0000256" key="8">
    <source>
        <dbReference type="ARBA" id="ARBA00022962"/>
    </source>
</evidence>
<comment type="subunit">
    <text evidence="9">Homodimer.</text>
</comment>
<dbReference type="FunFam" id="3.40.50.880:FF:000001">
    <property type="entry name" value="GMP synthase [glutamine-hydrolyzing]"/>
    <property type="match status" value="1"/>
</dbReference>
<dbReference type="NCBIfam" id="TIGR00888">
    <property type="entry name" value="guaA_Nterm"/>
    <property type="match status" value="1"/>
</dbReference>
<evidence type="ECO:0000256" key="5">
    <source>
        <dbReference type="ARBA" id="ARBA00022749"/>
    </source>
</evidence>
<comment type="caution">
    <text evidence="12">The sequence shown here is derived from an EMBL/GenBank/DDBJ whole genome shotgun (WGS) entry which is preliminary data.</text>
</comment>
<evidence type="ECO:0000256" key="2">
    <source>
        <dbReference type="ARBA" id="ARBA00005153"/>
    </source>
</evidence>
<dbReference type="SUPFAM" id="SSF52317">
    <property type="entry name" value="Class I glutamine amidotransferase-like"/>
    <property type="match status" value="1"/>
</dbReference>
<dbReference type="InterPro" id="IPR022310">
    <property type="entry name" value="NAD/GMP_synthase"/>
</dbReference>
<comment type="pathway">
    <text evidence="2 9">Purine metabolism; GMP biosynthesis; GMP from XMP (L-Gln route): step 1/1.</text>
</comment>
<keyword evidence="5 9" id="KW-0332">GMP biosynthesis</keyword>
<name>A0A366I0B9_9FIRM</name>
<feature type="binding site" evidence="10">
    <location>
        <begin position="223"/>
        <end position="229"/>
    </location>
    <ligand>
        <name>ATP</name>
        <dbReference type="ChEBI" id="CHEBI:30616"/>
    </ligand>
</feature>
<dbReference type="PANTHER" id="PTHR11922:SF2">
    <property type="entry name" value="GMP SYNTHASE [GLUTAMINE-HYDROLYZING]"/>
    <property type="match status" value="1"/>
</dbReference>
<evidence type="ECO:0000256" key="10">
    <source>
        <dbReference type="PROSITE-ProRule" id="PRU00886"/>
    </source>
</evidence>
<evidence type="ECO:0000256" key="9">
    <source>
        <dbReference type="HAMAP-Rule" id="MF_00344"/>
    </source>
</evidence>
<dbReference type="NCBIfam" id="TIGR00884">
    <property type="entry name" value="guaA_Cterm"/>
    <property type="match status" value="1"/>
</dbReference>
<dbReference type="InterPro" id="IPR001674">
    <property type="entry name" value="GMP_synth_C"/>
</dbReference>
<keyword evidence="13" id="KW-1185">Reference proteome</keyword>
<dbReference type="PRINTS" id="PR00096">
    <property type="entry name" value="GATASE"/>
</dbReference>
<dbReference type="Gene3D" id="3.40.50.620">
    <property type="entry name" value="HUPs"/>
    <property type="match status" value="1"/>
</dbReference>
<dbReference type="FunFam" id="3.30.300.10:FF:000002">
    <property type="entry name" value="GMP synthase [glutamine-hydrolyzing]"/>
    <property type="match status" value="1"/>
</dbReference>
<dbReference type="SUPFAM" id="SSF54810">
    <property type="entry name" value="GMP synthetase C-terminal dimerisation domain"/>
    <property type="match status" value="1"/>
</dbReference>
<evidence type="ECO:0000256" key="1">
    <source>
        <dbReference type="ARBA" id="ARBA00002332"/>
    </source>
</evidence>
<dbReference type="PROSITE" id="PS51273">
    <property type="entry name" value="GATASE_TYPE_1"/>
    <property type="match status" value="1"/>
</dbReference>
<feature type="active site" evidence="9">
    <location>
        <position position="171"/>
    </location>
</feature>
<dbReference type="GO" id="GO:0005524">
    <property type="term" value="F:ATP binding"/>
    <property type="evidence" value="ECO:0007669"/>
    <property type="project" value="UniProtKB-UniRule"/>
</dbReference>
<feature type="active site" evidence="9">
    <location>
        <position position="169"/>
    </location>
</feature>
<dbReference type="Gene3D" id="3.30.300.10">
    <property type="match status" value="1"/>
</dbReference>
<dbReference type="InterPro" id="IPR014729">
    <property type="entry name" value="Rossmann-like_a/b/a_fold"/>
</dbReference>
<evidence type="ECO:0000256" key="4">
    <source>
        <dbReference type="ARBA" id="ARBA00022741"/>
    </source>
</evidence>
<dbReference type="Pfam" id="PF00117">
    <property type="entry name" value="GATase"/>
    <property type="match status" value="1"/>
</dbReference>
<dbReference type="CDD" id="cd01997">
    <property type="entry name" value="GMP_synthase_C"/>
    <property type="match status" value="1"/>
</dbReference>
<dbReference type="CDD" id="cd01742">
    <property type="entry name" value="GATase1_GMP_Synthase"/>
    <property type="match status" value="1"/>
</dbReference>
<keyword evidence="8 9" id="KW-0315">Glutamine amidotransferase</keyword>
<evidence type="ECO:0000313" key="13">
    <source>
        <dbReference type="Proteomes" id="UP000253490"/>
    </source>
</evidence>
<dbReference type="InterPro" id="IPR029062">
    <property type="entry name" value="Class_I_gatase-like"/>
</dbReference>
<dbReference type="PRINTS" id="PR00099">
    <property type="entry name" value="CPSGATASE"/>
</dbReference>
<dbReference type="PRINTS" id="PR00097">
    <property type="entry name" value="ANTSNTHASEII"/>
</dbReference>
<keyword evidence="4 9" id="KW-0547">Nucleotide-binding</keyword>
<dbReference type="InterPro" id="IPR025777">
    <property type="entry name" value="GMPS_ATP_PPase_dom"/>
</dbReference>
<dbReference type="InterPro" id="IPR017926">
    <property type="entry name" value="GATASE"/>
</dbReference>
<dbReference type="SUPFAM" id="SSF52402">
    <property type="entry name" value="Adenine nucleotide alpha hydrolases-like"/>
    <property type="match status" value="1"/>
</dbReference>
<dbReference type="GO" id="GO:0005829">
    <property type="term" value="C:cytosol"/>
    <property type="evidence" value="ECO:0007669"/>
    <property type="project" value="TreeGrafter"/>
</dbReference>
<protein>
    <recommendedName>
        <fullName evidence="9">GMP synthase [glutamine-hydrolyzing]</fullName>
        <ecNumber evidence="9">6.3.5.2</ecNumber>
    </recommendedName>
    <alternativeName>
        <fullName evidence="9">GMP synthetase</fullName>
    </alternativeName>
    <alternativeName>
        <fullName evidence="9">Glutamine amidotransferase</fullName>
    </alternativeName>
</protein>
<dbReference type="HAMAP" id="MF_00344">
    <property type="entry name" value="GMP_synthase"/>
    <property type="match status" value="1"/>
</dbReference>
<dbReference type="Proteomes" id="UP000253490">
    <property type="component" value="Unassembled WGS sequence"/>
</dbReference>
<comment type="function">
    <text evidence="1 9">Catalyzes the synthesis of GMP from XMP.</text>
</comment>
<evidence type="ECO:0000256" key="7">
    <source>
        <dbReference type="ARBA" id="ARBA00022840"/>
    </source>
</evidence>
<proteinExistence type="inferred from homology"/>
<dbReference type="AlphaFoldDB" id="A0A366I0B9"/>
<dbReference type="InterPro" id="IPR022955">
    <property type="entry name" value="GMP_synthase"/>
</dbReference>
<sequence>MQEKILVLDFGGQYNQLIARRVREHHVYAEIKPYNKITVEEICKISYKGIIFTGGPNSVYDNASPHYDPDILNLGIPILGICYGNQLMAYMEGGKIYSAENSSEYGKTSVTVSESPLLKDIPKNSICWMSHTDYIKEAPVGFSVIARTAKCPCAAMSDEKRRLYGVQFHPEVTHTQYGKVMLYNFLFRICGCSGNWKMDHFIDKAVEKYKTELAGKKVLLALSGGVDSSVAATLLYKAIGEDLTCVFVDHGLLRKNEGDFVENTFKGRFGMNFIRVNAESRFLEKLAGITEPEQKRKIIGEEFIRVFEEEAKKLGKINVLAQGTIYPDVVESGKGDSATIKSHHNVGGLPDVISFDSIVEPLADLFKDEVREVGNKLGLPKELVYRQPFPGPGLAVRVIGEITKEKLDQLREADAIFCEEIAKHSSEEMTNQYFAVLTDLHSVGVKGDARTYGYTVALRAVTTDDFMTAEWTWLPYELLESASSRITNEIEQITRVVYDITSKPPATVEWE</sequence>